<feature type="domain" description="Peptidase M14" evidence="4">
    <location>
        <begin position="27"/>
        <end position="257"/>
    </location>
</feature>
<proteinExistence type="inferred from homology"/>
<dbReference type="Gene3D" id="3.40.630.10">
    <property type="entry name" value="Zn peptidases"/>
    <property type="match status" value="1"/>
</dbReference>
<accession>A0ABN6UVV7</accession>
<sequence>MMALAGTGLLAGWPETVPERTHLQRTSTVAEVRAFMEDLRQRAPGLEPYRPKGAPRATETGKPLLAWRLKGKGPDPLRVYVNANIHAGEVEGKEAIQQIIRELLQGKHPALRRNLDLVVMPAYNADGTDALDPAIRPWQPNPSESGVGRRENALGLDLNRDLMKAAAPNTRWLLAMLQDFDPAAVLDLHTTNGSTHGFHLTHGPACTLGADEPLLAFNRKLLVEVREQLKAEGMPTYDYGNFVPYGPTPEKPPTAWETYDAHPRLLTNYPALRNRLAVLSESYVYRSWPDRISDTRRFVLACLGWMAEHRGEIRAQIREAQARWVGAWAKGPVTLPLSAKLKLVERAAFDWVDPIRDEKGRLTGEKGRTHLELPSFVGFEGQDFVTAPAGYLVDPAFAPTVLPLLQAHGLKVLKGDARPGGLAVLHFQETGRKVSPSAYQGVFTLELQGSWKAEPVLKKLQQVWAPADLDRALYIPLDQPLGRLAFYLLDPRSTDSLAYWGLFHSALIRGNGMWGEPPRFPILAVGPAASPAPASTSTSARLPEPRTQE</sequence>
<comment type="cofactor">
    <cofactor evidence="1">
        <name>Zn(2+)</name>
        <dbReference type="ChEBI" id="CHEBI:29105"/>
    </cofactor>
</comment>
<comment type="similarity">
    <text evidence="2">Belongs to the peptidase M14 family.</text>
</comment>
<dbReference type="Proteomes" id="UP001242010">
    <property type="component" value="Chromosome"/>
</dbReference>
<evidence type="ECO:0000259" key="4">
    <source>
        <dbReference type="SMART" id="SM00631"/>
    </source>
</evidence>
<feature type="compositionally biased region" description="Low complexity" evidence="3">
    <location>
        <begin position="528"/>
        <end position="540"/>
    </location>
</feature>
<evidence type="ECO:0000313" key="6">
    <source>
        <dbReference type="Proteomes" id="UP001242010"/>
    </source>
</evidence>
<evidence type="ECO:0000313" key="5">
    <source>
        <dbReference type="EMBL" id="BDU68740.1"/>
    </source>
</evidence>
<name>A0ABN6UVV7_9BACT</name>
<dbReference type="InterPro" id="IPR000834">
    <property type="entry name" value="Peptidase_M14"/>
</dbReference>
<organism evidence="5 6">
    <name type="scientific">Geothrix oryzae</name>
    <dbReference type="NCBI Taxonomy" id="2927975"/>
    <lineage>
        <taxon>Bacteria</taxon>
        <taxon>Pseudomonadati</taxon>
        <taxon>Acidobacteriota</taxon>
        <taxon>Holophagae</taxon>
        <taxon>Holophagales</taxon>
        <taxon>Holophagaceae</taxon>
        <taxon>Geothrix</taxon>
    </lineage>
</organism>
<reference evidence="6" key="1">
    <citation type="journal article" date="2023" name="Int. J. Syst. Evol. Microbiol.">
        <title>Mesoterricola silvestris gen. nov., sp. nov., Mesoterricola sediminis sp. nov., Geothrix oryzae sp. nov., Geothrix edaphica sp. nov., Geothrix rubra sp. nov., and Geothrix limicola sp. nov., six novel members of Acidobacteriota isolated from soils.</title>
        <authorList>
            <person name="Itoh H."/>
            <person name="Sugisawa Y."/>
            <person name="Mise K."/>
            <person name="Xu Z."/>
            <person name="Kuniyasu M."/>
            <person name="Ushijima N."/>
            <person name="Kawano K."/>
            <person name="Kobayashi E."/>
            <person name="Shiratori Y."/>
            <person name="Masuda Y."/>
            <person name="Senoo K."/>
        </authorList>
    </citation>
    <scope>NUCLEOTIDE SEQUENCE [LARGE SCALE GENOMIC DNA]</scope>
    <source>
        <strain evidence="6">Red222</strain>
    </source>
</reference>
<dbReference type="SUPFAM" id="SSF53187">
    <property type="entry name" value="Zn-dependent exopeptidases"/>
    <property type="match status" value="1"/>
</dbReference>
<dbReference type="Pfam" id="PF00246">
    <property type="entry name" value="Peptidase_M14"/>
    <property type="match status" value="1"/>
</dbReference>
<dbReference type="EMBL" id="AP027079">
    <property type="protein sequence ID" value="BDU68740.1"/>
    <property type="molecule type" value="Genomic_DNA"/>
</dbReference>
<evidence type="ECO:0000256" key="3">
    <source>
        <dbReference type="SAM" id="MobiDB-lite"/>
    </source>
</evidence>
<feature type="region of interest" description="Disordered" evidence="3">
    <location>
        <begin position="528"/>
        <end position="549"/>
    </location>
</feature>
<dbReference type="SMART" id="SM00631">
    <property type="entry name" value="Zn_pept"/>
    <property type="match status" value="1"/>
</dbReference>
<dbReference type="PANTHER" id="PTHR11705">
    <property type="entry name" value="PROTEASE FAMILY M14 CARBOXYPEPTIDASE A,B"/>
    <property type="match status" value="1"/>
</dbReference>
<protein>
    <recommendedName>
        <fullName evidence="4">Peptidase M14 domain-containing protein</fullName>
    </recommendedName>
</protein>
<evidence type="ECO:0000256" key="1">
    <source>
        <dbReference type="ARBA" id="ARBA00001947"/>
    </source>
</evidence>
<gene>
    <name evidence="5" type="ORF">GETHOR_08410</name>
</gene>
<keyword evidence="6" id="KW-1185">Reference proteome</keyword>
<evidence type="ECO:0000256" key="2">
    <source>
        <dbReference type="ARBA" id="ARBA00005988"/>
    </source>
</evidence>
<dbReference type="PANTHER" id="PTHR11705:SF145">
    <property type="entry name" value="PEPTIDASE M14 CARBOXYPEPTIDASE A DOMAIN-CONTAINING PROTEIN"/>
    <property type="match status" value="1"/>
</dbReference>